<dbReference type="InterPro" id="IPR006091">
    <property type="entry name" value="Acyl-CoA_Oxase/DH_mid-dom"/>
</dbReference>
<dbReference type="Gene3D" id="2.40.110.10">
    <property type="entry name" value="Butyryl-CoA Dehydrogenase, subunit A, domain 2"/>
    <property type="match status" value="1"/>
</dbReference>
<dbReference type="Pfam" id="PF00441">
    <property type="entry name" value="Acyl-CoA_dh_1"/>
    <property type="match status" value="1"/>
</dbReference>
<dbReference type="FunFam" id="2.40.110.10:FF:000002">
    <property type="entry name" value="Acyl-CoA dehydrogenase fadE12"/>
    <property type="match status" value="1"/>
</dbReference>
<evidence type="ECO:0000256" key="2">
    <source>
        <dbReference type="ARBA" id="ARBA00009347"/>
    </source>
</evidence>
<evidence type="ECO:0000259" key="11">
    <source>
        <dbReference type="Pfam" id="PF02771"/>
    </source>
</evidence>
<dbReference type="PANTHER" id="PTHR48083">
    <property type="entry name" value="MEDIUM-CHAIN SPECIFIC ACYL-COA DEHYDROGENASE, MITOCHONDRIAL-RELATED"/>
    <property type="match status" value="1"/>
</dbReference>
<feature type="domain" description="Acyl-CoA dehydrogenase/oxidase N-terminal" evidence="11">
    <location>
        <begin position="15"/>
        <end position="140"/>
    </location>
</feature>
<evidence type="ECO:0000256" key="5">
    <source>
        <dbReference type="ARBA" id="ARBA00022827"/>
    </source>
</evidence>
<dbReference type="AlphaFoldDB" id="A0A9P5L2L1"/>
<sequence>MSAKIPAIAANRVSEAAKQTLDLVAKFVEEECIPADPVVEALTGEGDARWECHPSVIEDLKVKARKLGLWNMFLPKGHYTESPGWTNLEYGLMAEWLGRSSVASEACNCAAPDTGNMEVLAKYGNAAQKEQWLRPLMEGKIRSAFLMTEPQVASSDATNIELSIHREGNEYVLNGQKWWSSGAGDRRCAVYIVMGKTAPDHKDPYQQQSVVLVPADTPGVTIDRMLKVYGYDDAPHGHGHLTFKNVRVPVSNIVLGEGRGFEIIQGRLGPGRIHHAMRCIGAAERALEWMLYRVNDEAKKPFGKLLREHGVILEWIAKSRIEIDAARMVVLNAAIKMDELGPKKALKEIAEAKVLVPQTALNVIDRAVQAFGGAGVSQDTPLAYMWAGIRTLRLADGPDEVHLQQLGRNENKRGAEATATIKRQREKTLSLMSEYGVTPAQPGSRIKHAKL</sequence>
<keyword evidence="4 7" id="KW-0285">Flavoprotein</keyword>
<comment type="subunit">
    <text evidence="3">Homodimer.</text>
</comment>
<keyword evidence="13" id="KW-1185">Reference proteome</keyword>
<evidence type="ECO:0000256" key="4">
    <source>
        <dbReference type="ARBA" id="ARBA00022630"/>
    </source>
</evidence>
<dbReference type="Pfam" id="PF02770">
    <property type="entry name" value="Acyl-CoA_dh_M"/>
    <property type="match status" value="1"/>
</dbReference>
<evidence type="ECO:0000313" key="12">
    <source>
        <dbReference type="EMBL" id="KAF7536532.1"/>
    </source>
</evidence>
<feature type="domain" description="Acyl-CoA oxidase/dehydrogenase middle" evidence="10">
    <location>
        <begin position="144"/>
        <end position="246"/>
    </location>
</feature>
<dbReference type="InterPro" id="IPR046373">
    <property type="entry name" value="Acyl-CoA_Oxase/DH_mid-dom_sf"/>
</dbReference>
<evidence type="ECO:0000256" key="8">
    <source>
        <dbReference type="SAM" id="MobiDB-lite"/>
    </source>
</evidence>
<gene>
    <name evidence="12" type="ORF">G7Z17_g13032</name>
</gene>
<feature type="region of interest" description="Disordered" evidence="8">
    <location>
        <begin position="432"/>
        <end position="451"/>
    </location>
</feature>
<dbReference type="GO" id="GO:0003995">
    <property type="term" value="F:acyl-CoA dehydrogenase activity"/>
    <property type="evidence" value="ECO:0007669"/>
    <property type="project" value="TreeGrafter"/>
</dbReference>
<dbReference type="InterPro" id="IPR009075">
    <property type="entry name" value="AcylCo_DH/oxidase_C"/>
</dbReference>
<keyword evidence="5 7" id="KW-0274">FAD</keyword>
<dbReference type="EMBL" id="JAANBB010000668">
    <property type="protein sequence ID" value="KAF7536532.1"/>
    <property type="molecule type" value="Genomic_DNA"/>
</dbReference>
<evidence type="ECO:0000259" key="9">
    <source>
        <dbReference type="Pfam" id="PF00441"/>
    </source>
</evidence>
<dbReference type="InterPro" id="IPR037069">
    <property type="entry name" value="AcylCoA_DH/ox_N_sf"/>
</dbReference>
<organism evidence="12 13">
    <name type="scientific">Cylindrodendrum hubeiense</name>
    <dbReference type="NCBI Taxonomy" id="595255"/>
    <lineage>
        <taxon>Eukaryota</taxon>
        <taxon>Fungi</taxon>
        <taxon>Dikarya</taxon>
        <taxon>Ascomycota</taxon>
        <taxon>Pezizomycotina</taxon>
        <taxon>Sordariomycetes</taxon>
        <taxon>Hypocreomycetidae</taxon>
        <taxon>Hypocreales</taxon>
        <taxon>Nectriaceae</taxon>
        <taxon>Cylindrodendrum</taxon>
    </lineage>
</organism>
<comment type="similarity">
    <text evidence="2 7">Belongs to the acyl-CoA dehydrogenase family.</text>
</comment>
<dbReference type="InterPro" id="IPR013786">
    <property type="entry name" value="AcylCoA_DH/ox_N"/>
</dbReference>
<feature type="domain" description="Acyl-CoA dehydrogenase/oxidase C-terminal" evidence="9">
    <location>
        <begin position="258"/>
        <end position="409"/>
    </location>
</feature>
<dbReference type="InterPro" id="IPR009100">
    <property type="entry name" value="AcylCoA_DH/oxidase_NM_dom_sf"/>
</dbReference>
<evidence type="ECO:0008006" key="14">
    <source>
        <dbReference type="Google" id="ProtNLM"/>
    </source>
</evidence>
<dbReference type="Proteomes" id="UP000722485">
    <property type="component" value="Unassembled WGS sequence"/>
</dbReference>
<comment type="cofactor">
    <cofactor evidence="1 7">
        <name>FAD</name>
        <dbReference type="ChEBI" id="CHEBI:57692"/>
    </cofactor>
</comment>
<dbReference type="Gene3D" id="1.10.540.10">
    <property type="entry name" value="Acyl-CoA dehydrogenase/oxidase, N-terminal domain"/>
    <property type="match status" value="1"/>
</dbReference>
<reference evidence="12" key="1">
    <citation type="submission" date="2020-03" db="EMBL/GenBank/DDBJ databases">
        <title>Draft Genome Sequence of Cylindrodendrum hubeiense.</title>
        <authorList>
            <person name="Buettner E."/>
            <person name="Kellner H."/>
        </authorList>
    </citation>
    <scope>NUCLEOTIDE SEQUENCE</scope>
    <source>
        <strain evidence="12">IHI 201604</strain>
    </source>
</reference>
<name>A0A9P5L2L1_9HYPO</name>
<dbReference type="Gene3D" id="1.20.140.10">
    <property type="entry name" value="Butyryl-CoA Dehydrogenase, subunit A, domain 3"/>
    <property type="match status" value="1"/>
</dbReference>
<keyword evidence="6 7" id="KW-0560">Oxidoreductase</keyword>
<dbReference type="GO" id="GO:0033539">
    <property type="term" value="P:fatty acid beta-oxidation using acyl-CoA dehydrogenase"/>
    <property type="evidence" value="ECO:0007669"/>
    <property type="project" value="TreeGrafter"/>
</dbReference>
<dbReference type="SUPFAM" id="SSF56645">
    <property type="entry name" value="Acyl-CoA dehydrogenase NM domain-like"/>
    <property type="match status" value="1"/>
</dbReference>
<evidence type="ECO:0000256" key="3">
    <source>
        <dbReference type="ARBA" id="ARBA00011738"/>
    </source>
</evidence>
<proteinExistence type="inferred from homology"/>
<dbReference type="Pfam" id="PF02771">
    <property type="entry name" value="Acyl-CoA_dh_N"/>
    <property type="match status" value="1"/>
</dbReference>
<dbReference type="SUPFAM" id="SSF47203">
    <property type="entry name" value="Acyl-CoA dehydrogenase C-terminal domain-like"/>
    <property type="match status" value="1"/>
</dbReference>
<dbReference type="InterPro" id="IPR036250">
    <property type="entry name" value="AcylCo_DH-like_C"/>
</dbReference>
<dbReference type="GO" id="GO:0050660">
    <property type="term" value="F:flavin adenine dinucleotide binding"/>
    <property type="evidence" value="ECO:0007669"/>
    <property type="project" value="InterPro"/>
</dbReference>
<protein>
    <recommendedName>
        <fullName evidence="14">Acyl-CoA dehydrogenase</fullName>
    </recommendedName>
</protein>
<evidence type="ECO:0000259" key="10">
    <source>
        <dbReference type="Pfam" id="PF02770"/>
    </source>
</evidence>
<dbReference type="PANTHER" id="PTHR48083:SF13">
    <property type="entry name" value="ACYL-COA DEHYDROGENASE FAMILY MEMBER 11"/>
    <property type="match status" value="1"/>
</dbReference>
<evidence type="ECO:0000256" key="6">
    <source>
        <dbReference type="ARBA" id="ARBA00023002"/>
    </source>
</evidence>
<accession>A0A9P5L2L1</accession>
<dbReference type="OrthoDB" id="434771at2759"/>
<dbReference type="GO" id="GO:0005737">
    <property type="term" value="C:cytoplasm"/>
    <property type="evidence" value="ECO:0007669"/>
    <property type="project" value="TreeGrafter"/>
</dbReference>
<evidence type="ECO:0000313" key="13">
    <source>
        <dbReference type="Proteomes" id="UP000722485"/>
    </source>
</evidence>
<dbReference type="InterPro" id="IPR050741">
    <property type="entry name" value="Acyl-CoA_dehydrogenase"/>
</dbReference>
<evidence type="ECO:0000256" key="1">
    <source>
        <dbReference type="ARBA" id="ARBA00001974"/>
    </source>
</evidence>
<evidence type="ECO:0000256" key="7">
    <source>
        <dbReference type="RuleBase" id="RU362125"/>
    </source>
</evidence>
<comment type="caution">
    <text evidence="12">The sequence shown here is derived from an EMBL/GenBank/DDBJ whole genome shotgun (WGS) entry which is preliminary data.</text>
</comment>